<dbReference type="eggNOG" id="COG0044">
    <property type="taxonomic scope" value="Bacteria"/>
</dbReference>
<dbReference type="InterPro" id="IPR032466">
    <property type="entry name" value="Metal_Hydrolase"/>
</dbReference>
<sequence>MILLKNARVFDGKELNEESADVLLKGTTIEKIAPSINMEEGMQVIDLDGKILAPGFIDLHVHFRDPGFEWREDIESGSKAAAAGGYTTVVTMPNTDPAVDTPALVKYVFERGRQAGGARVLPGACVSKDRKGELLAELGLLREAGAVLFTEDGAPVRTSKLLRTALLYCKDIGAIIMEHPEEISLTEKCQVNEGRISSLSGLKGFPHSAEYIDIERGIALCRETKAPIHFTHVSTSLAFKAIAEAKNEGLPVTCDVTPHHLSLDENNVIVSRYHSVYKVNPPLRSREDVKAAWAAVADGTIDAIVTDHAPWHENEKDLPFEEAPFGIASLECSVAVVLDTWLKMGKPVSLSRVLELFTSGPAAILPEEWRGLGHIAEGAVADLTVIDLDESKVVDVSTWKSKARMTPWNGEILTGWPVMTFIEGRLFDGGGSYGEN</sequence>
<dbReference type="SUPFAM" id="SSF51338">
    <property type="entry name" value="Composite domain of metallo-dependent hydrolases"/>
    <property type="match status" value="1"/>
</dbReference>
<keyword evidence="4 7" id="KW-0378">Hydrolase</keyword>
<dbReference type="Pfam" id="PF07969">
    <property type="entry name" value="Amidohydro_3"/>
    <property type="match status" value="1"/>
</dbReference>
<feature type="domain" description="Amidohydrolase 3" evidence="8">
    <location>
        <begin position="340"/>
        <end position="412"/>
    </location>
</feature>
<dbReference type="InterPro" id="IPR024403">
    <property type="entry name" value="DHOase_cat"/>
</dbReference>
<evidence type="ECO:0000256" key="3">
    <source>
        <dbReference type="ARBA" id="ARBA00022723"/>
    </source>
</evidence>
<dbReference type="STRING" id="572547.Amico_1600"/>
<accession>D5EGN4</accession>
<comment type="cofactor">
    <cofactor evidence="7">
        <name>Zn(2+)</name>
        <dbReference type="ChEBI" id="CHEBI:29105"/>
    </cofactor>
    <text evidence="7">Binds 2 Zn(2+) ions per subunit.</text>
</comment>
<reference evidence="10 11" key="1">
    <citation type="journal article" date="2010" name="Stand. Genomic Sci.">
        <title>Complete genome sequence of Aminobacterium colombiense type strain (ALA-1).</title>
        <authorList>
            <person name="Chertkov O."/>
            <person name="Sikorski J."/>
            <person name="Brambilla E."/>
            <person name="Lapidus A."/>
            <person name="Copeland A."/>
            <person name="Glavina Del Rio T."/>
            <person name="Nolan M."/>
            <person name="Lucas S."/>
            <person name="Tice H."/>
            <person name="Cheng J.F."/>
            <person name="Han C."/>
            <person name="Detter J.C."/>
            <person name="Bruce D."/>
            <person name="Tapia R."/>
            <person name="Goodwin L."/>
            <person name="Pitluck S."/>
            <person name="Liolios K."/>
            <person name="Ivanova N."/>
            <person name="Mavromatis K."/>
            <person name="Ovchinnikova G."/>
            <person name="Pati A."/>
            <person name="Chen A."/>
            <person name="Palaniappan K."/>
            <person name="Land M."/>
            <person name="Hauser L."/>
            <person name="Chang Y.J."/>
            <person name="Jeffries C.D."/>
            <person name="Spring S."/>
            <person name="Rohde M."/>
            <person name="Goker M."/>
            <person name="Bristow J."/>
            <person name="Eisen J.A."/>
            <person name="Markowitz V."/>
            <person name="Hugenholtz P."/>
            <person name="Kyrpides N.C."/>
            <person name="Klenk H.P."/>
        </authorList>
    </citation>
    <scope>NUCLEOTIDE SEQUENCE [LARGE SCALE GENOMIC DNA]</scope>
    <source>
        <strain evidence="11">DSM 12261 / ALA-1</strain>
    </source>
</reference>
<dbReference type="UniPathway" id="UPA00070">
    <property type="reaction ID" value="UER00117"/>
</dbReference>
<dbReference type="Proteomes" id="UP000002366">
    <property type="component" value="Chromosome"/>
</dbReference>
<dbReference type="SUPFAM" id="SSF51556">
    <property type="entry name" value="Metallo-dependent hydrolases"/>
    <property type="match status" value="1"/>
</dbReference>
<feature type="domain" description="Dihydroorotase catalytic" evidence="9">
    <location>
        <begin position="49"/>
        <end position="235"/>
    </location>
</feature>
<dbReference type="GO" id="GO:0006145">
    <property type="term" value="P:purine nucleobase catabolic process"/>
    <property type="evidence" value="ECO:0007669"/>
    <property type="project" value="TreeGrafter"/>
</dbReference>
<comment type="pathway">
    <text evidence="7">Pyrimidine metabolism; UMP biosynthesis via de novo pathway; (S)-dihydroorotate from bicarbonate: step 3/3.</text>
</comment>
<dbReference type="InterPro" id="IPR050138">
    <property type="entry name" value="DHOase/Allantoinase_Hydrolase"/>
</dbReference>
<evidence type="ECO:0000256" key="2">
    <source>
        <dbReference type="ARBA" id="ARBA00010286"/>
    </source>
</evidence>
<dbReference type="InterPro" id="IPR011059">
    <property type="entry name" value="Metal-dep_hydrolase_composite"/>
</dbReference>
<dbReference type="Gene3D" id="3.20.20.140">
    <property type="entry name" value="Metal-dependent hydrolases"/>
    <property type="match status" value="1"/>
</dbReference>
<dbReference type="InterPro" id="IPR002195">
    <property type="entry name" value="Dihydroorotase_CS"/>
</dbReference>
<dbReference type="AlphaFoldDB" id="D5EGN4"/>
<dbReference type="PANTHER" id="PTHR43668:SF2">
    <property type="entry name" value="ALLANTOINASE"/>
    <property type="match status" value="1"/>
</dbReference>
<evidence type="ECO:0000256" key="4">
    <source>
        <dbReference type="ARBA" id="ARBA00022801"/>
    </source>
</evidence>
<evidence type="ECO:0000313" key="11">
    <source>
        <dbReference type="Proteomes" id="UP000002366"/>
    </source>
</evidence>
<dbReference type="GO" id="GO:0004038">
    <property type="term" value="F:allantoinase activity"/>
    <property type="evidence" value="ECO:0007669"/>
    <property type="project" value="TreeGrafter"/>
</dbReference>
<dbReference type="PANTHER" id="PTHR43668">
    <property type="entry name" value="ALLANTOINASE"/>
    <property type="match status" value="1"/>
</dbReference>
<feature type="binding site" evidence="7">
    <location>
        <position position="152"/>
    </location>
    <ligand>
        <name>Zn(2+)</name>
        <dbReference type="ChEBI" id="CHEBI:29105"/>
        <label>1</label>
    </ligand>
</feature>
<feature type="binding site" evidence="7">
    <location>
        <position position="60"/>
    </location>
    <ligand>
        <name>Zn(2+)</name>
        <dbReference type="ChEBI" id="CHEBI:29105"/>
        <label>1</label>
    </ligand>
</feature>
<organism evidence="10 11">
    <name type="scientific">Aminobacterium colombiense (strain DSM 12261 / ALA-1)</name>
    <dbReference type="NCBI Taxonomy" id="572547"/>
    <lineage>
        <taxon>Bacteria</taxon>
        <taxon>Thermotogati</taxon>
        <taxon>Synergistota</taxon>
        <taxon>Synergistia</taxon>
        <taxon>Synergistales</taxon>
        <taxon>Aminobacteriaceae</taxon>
        <taxon>Aminobacterium</taxon>
    </lineage>
</organism>
<dbReference type="GO" id="GO:0008270">
    <property type="term" value="F:zinc ion binding"/>
    <property type="evidence" value="ECO:0007669"/>
    <property type="project" value="UniProtKB-UniRule"/>
</dbReference>
<keyword evidence="3 7" id="KW-0479">Metal-binding</keyword>
<dbReference type="EC" id="3.5.2.3" evidence="7"/>
<feature type="binding site" evidence="7">
    <location>
        <position position="179"/>
    </location>
    <ligand>
        <name>Zn(2+)</name>
        <dbReference type="ChEBI" id="CHEBI:29105"/>
        <label>2</label>
    </ligand>
</feature>
<feature type="binding site" evidence="7">
    <location>
        <position position="232"/>
    </location>
    <ligand>
        <name>Zn(2+)</name>
        <dbReference type="ChEBI" id="CHEBI:29105"/>
        <label>2</label>
    </ligand>
</feature>
<comment type="similarity">
    <text evidence="2 7">Belongs to the metallo-dependent hydrolases superfamily. DHOase family. Class I DHOase subfamily.</text>
</comment>
<feature type="binding site" evidence="7">
    <location>
        <position position="94"/>
    </location>
    <ligand>
        <name>substrate</name>
    </ligand>
</feature>
<comment type="catalytic activity">
    <reaction evidence="7">
        <text>(S)-dihydroorotate + H2O = N-carbamoyl-L-aspartate + H(+)</text>
        <dbReference type="Rhea" id="RHEA:24296"/>
        <dbReference type="ChEBI" id="CHEBI:15377"/>
        <dbReference type="ChEBI" id="CHEBI:15378"/>
        <dbReference type="ChEBI" id="CHEBI:30864"/>
        <dbReference type="ChEBI" id="CHEBI:32814"/>
        <dbReference type="EC" id="3.5.2.3"/>
    </reaction>
</comment>
<dbReference type="OrthoDB" id="9765462at2"/>
<dbReference type="GO" id="GO:0005737">
    <property type="term" value="C:cytoplasm"/>
    <property type="evidence" value="ECO:0007669"/>
    <property type="project" value="TreeGrafter"/>
</dbReference>
<comment type="caution">
    <text evidence="7">Lacks conserved residue(s) required for the propagation of feature annotation.</text>
</comment>
<dbReference type="EMBL" id="CP001997">
    <property type="protein sequence ID" value="ADE57716.1"/>
    <property type="molecule type" value="Genomic_DNA"/>
</dbReference>
<name>D5EGN4_AMICL</name>
<feature type="binding site" evidence="7">
    <location>
        <position position="280"/>
    </location>
    <ligand>
        <name>substrate</name>
    </ligand>
</feature>
<dbReference type="KEGG" id="aco:Amico_1600"/>
<comment type="function">
    <text evidence="1 7">Catalyzes the reversible cyclization of carbamoyl aspartate to dihydroorotate.</text>
</comment>
<dbReference type="HAMAP" id="MF_00220_B">
    <property type="entry name" value="PyrC_classI_B"/>
    <property type="match status" value="1"/>
</dbReference>
<evidence type="ECO:0000259" key="8">
    <source>
        <dbReference type="Pfam" id="PF07969"/>
    </source>
</evidence>
<evidence type="ECO:0000256" key="6">
    <source>
        <dbReference type="ARBA" id="ARBA00022975"/>
    </source>
</evidence>
<dbReference type="InterPro" id="IPR004722">
    <property type="entry name" value="DHOase"/>
</dbReference>
<evidence type="ECO:0000256" key="1">
    <source>
        <dbReference type="ARBA" id="ARBA00002368"/>
    </source>
</evidence>
<feature type="binding site" evidence="7">
    <location>
        <begin position="62"/>
        <end position="64"/>
    </location>
    <ligand>
        <name>substrate</name>
    </ligand>
</feature>
<keyword evidence="5 7" id="KW-0862">Zinc</keyword>
<feature type="binding site" evidence="7">
    <location>
        <begin position="325"/>
        <end position="326"/>
    </location>
    <ligand>
        <name>substrate</name>
    </ligand>
</feature>
<dbReference type="RefSeq" id="WP_013048979.1">
    <property type="nucleotide sequence ID" value="NC_014011.1"/>
</dbReference>
<keyword evidence="11" id="KW-1185">Reference proteome</keyword>
<dbReference type="CDD" id="cd01317">
    <property type="entry name" value="DHOase_IIa"/>
    <property type="match status" value="1"/>
</dbReference>
<dbReference type="NCBIfam" id="TIGR00857">
    <property type="entry name" value="pyrC_multi"/>
    <property type="match status" value="1"/>
</dbReference>
<protein>
    <recommendedName>
        <fullName evidence="7">Dihydroorotase</fullName>
        <shortName evidence="7">DHOase</shortName>
        <ecNumber evidence="7">3.5.2.3</ecNumber>
    </recommendedName>
</protein>
<dbReference type="Pfam" id="PF12890">
    <property type="entry name" value="DHOase"/>
    <property type="match status" value="1"/>
</dbReference>
<proteinExistence type="inferred from homology"/>
<feature type="active site" evidence="7">
    <location>
        <position position="307"/>
    </location>
</feature>
<evidence type="ECO:0000313" key="10">
    <source>
        <dbReference type="EMBL" id="ADE57716.1"/>
    </source>
</evidence>
<dbReference type="HOGENOM" id="CLU_015572_1_0_0"/>
<evidence type="ECO:0000256" key="7">
    <source>
        <dbReference type="HAMAP-Rule" id="MF_00220"/>
    </source>
</evidence>
<feature type="binding site" evidence="7">
    <location>
        <position position="307"/>
    </location>
    <ligand>
        <name>Zn(2+)</name>
        <dbReference type="ChEBI" id="CHEBI:29105"/>
        <label>1</label>
    </ligand>
</feature>
<dbReference type="GO" id="GO:0044205">
    <property type="term" value="P:'de novo' UMP biosynthetic process"/>
    <property type="evidence" value="ECO:0007669"/>
    <property type="project" value="UniProtKB-UniRule"/>
</dbReference>
<feature type="binding site" evidence="7">
    <location>
        <position position="152"/>
    </location>
    <ligand>
        <name>Zn(2+)</name>
        <dbReference type="ChEBI" id="CHEBI:29105"/>
        <label>2</label>
    </ligand>
</feature>
<feature type="binding site" evidence="7">
    <location>
        <position position="62"/>
    </location>
    <ligand>
        <name>Zn(2+)</name>
        <dbReference type="ChEBI" id="CHEBI:29105"/>
        <label>1</label>
    </ligand>
</feature>
<keyword evidence="6 7" id="KW-0665">Pyrimidine biosynthesis</keyword>
<dbReference type="PROSITE" id="PS00482">
    <property type="entry name" value="DIHYDROOROTASE_1"/>
    <property type="match status" value="1"/>
</dbReference>
<dbReference type="InterPro" id="IPR013108">
    <property type="entry name" value="Amidohydro_3"/>
</dbReference>
<dbReference type="GO" id="GO:0004151">
    <property type="term" value="F:dihydroorotase activity"/>
    <property type="evidence" value="ECO:0007669"/>
    <property type="project" value="UniProtKB-UniRule"/>
</dbReference>
<gene>
    <name evidence="7" type="primary">pyrC</name>
    <name evidence="10" type="ordered locus">Amico_1600</name>
</gene>
<dbReference type="Gene3D" id="2.30.40.10">
    <property type="entry name" value="Urease, subunit C, domain 1"/>
    <property type="match status" value="1"/>
</dbReference>
<evidence type="ECO:0000256" key="5">
    <source>
        <dbReference type="ARBA" id="ARBA00022833"/>
    </source>
</evidence>
<evidence type="ECO:0000259" key="9">
    <source>
        <dbReference type="Pfam" id="PF12890"/>
    </source>
</evidence>